<dbReference type="AlphaFoldDB" id="A0A699VSK5"/>
<gene>
    <name evidence="1" type="ORF">Tci_908010</name>
</gene>
<feature type="non-terminal residue" evidence="1">
    <location>
        <position position="1"/>
    </location>
</feature>
<comment type="caution">
    <text evidence="1">The sequence shown here is derived from an EMBL/GenBank/DDBJ whole genome shotgun (WGS) entry which is preliminary data.</text>
</comment>
<reference evidence="1" key="1">
    <citation type="journal article" date="2019" name="Sci. Rep.">
        <title>Draft genome of Tanacetum cinerariifolium, the natural source of mosquito coil.</title>
        <authorList>
            <person name="Yamashiro T."/>
            <person name="Shiraishi A."/>
            <person name="Satake H."/>
            <person name="Nakayama K."/>
        </authorList>
    </citation>
    <scope>NUCLEOTIDE SEQUENCE</scope>
</reference>
<proteinExistence type="predicted"/>
<organism evidence="1">
    <name type="scientific">Tanacetum cinerariifolium</name>
    <name type="common">Dalmatian daisy</name>
    <name type="synonym">Chrysanthemum cinerariifolium</name>
    <dbReference type="NCBI Taxonomy" id="118510"/>
    <lineage>
        <taxon>Eukaryota</taxon>
        <taxon>Viridiplantae</taxon>
        <taxon>Streptophyta</taxon>
        <taxon>Embryophyta</taxon>
        <taxon>Tracheophyta</taxon>
        <taxon>Spermatophyta</taxon>
        <taxon>Magnoliopsida</taxon>
        <taxon>eudicotyledons</taxon>
        <taxon>Gunneridae</taxon>
        <taxon>Pentapetalae</taxon>
        <taxon>asterids</taxon>
        <taxon>campanulids</taxon>
        <taxon>Asterales</taxon>
        <taxon>Asteraceae</taxon>
        <taxon>Asteroideae</taxon>
        <taxon>Anthemideae</taxon>
        <taxon>Anthemidinae</taxon>
        <taxon>Tanacetum</taxon>
    </lineage>
</organism>
<accession>A0A699VSK5</accession>
<sequence length="53" mass="5776">DKSNYLEQPIPPAPIVPAGQHVAPEILATHIAWIKGSKEIAGLMLMTMEPEIQ</sequence>
<dbReference type="EMBL" id="BKCJ011466407">
    <property type="protein sequence ID" value="GFD36041.1"/>
    <property type="molecule type" value="Genomic_DNA"/>
</dbReference>
<evidence type="ECO:0000313" key="1">
    <source>
        <dbReference type="EMBL" id="GFD36041.1"/>
    </source>
</evidence>
<name>A0A699VSK5_TANCI</name>
<protein>
    <submittedName>
        <fullName evidence="1">Zinc finger, CCHC-type</fullName>
    </submittedName>
</protein>